<accession>A0A5A7RJ79</accession>
<feature type="compositionally biased region" description="Acidic residues" evidence="1">
    <location>
        <begin position="114"/>
        <end position="126"/>
    </location>
</feature>
<gene>
    <name evidence="2" type="ORF">STAS_35079</name>
</gene>
<feature type="compositionally biased region" description="Pro residues" evidence="1">
    <location>
        <begin position="41"/>
        <end position="57"/>
    </location>
</feature>
<name>A0A5A7RJ79_STRAF</name>
<protein>
    <submittedName>
        <fullName evidence="2">Synaptic vesicle glycoprotein 2A</fullName>
    </submittedName>
</protein>
<evidence type="ECO:0000313" key="3">
    <source>
        <dbReference type="Proteomes" id="UP000325081"/>
    </source>
</evidence>
<feature type="compositionally biased region" description="Basic and acidic residues" evidence="1">
    <location>
        <begin position="134"/>
        <end position="145"/>
    </location>
</feature>
<feature type="region of interest" description="Disordered" evidence="1">
    <location>
        <begin position="24"/>
        <end position="61"/>
    </location>
</feature>
<dbReference type="EMBL" id="BKCP01013181">
    <property type="protein sequence ID" value="GER57285.1"/>
    <property type="molecule type" value="Genomic_DNA"/>
</dbReference>
<dbReference type="AlphaFoldDB" id="A0A5A7RJ79"/>
<organism evidence="2 3">
    <name type="scientific">Striga asiatica</name>
    <name type="common">Asiatic witchweed</name>
    <name type="synonym">Buchnera asiatica</name>
    <dbReference type="NCBI Taxonomy" id="4170"/>
    <lineage>
        <taxon>Eukaryota</taxon>
        <taxon>Viridiplantae</taxon>
        <taxon>Streptophyta</taxon>
        <taxon>Embryophyta</taxon>
        <taxon>Tracheophyta</taxon>
        <taxon>Spermatophyta</taxon>
        <taxon>Magnoliopsida</taxon>
        <taxon>eudicotyledons</taxon>
        <taxon>Gunneridae</taxon>
        <taxon>Pentapetalae</taxon>
        <taxon>asterids</taxon>
        <taxon>lamiids</taxon>
        <taxon>Lamiales</taxon>
        <taxon>Orobanchaceae</taxon>
        <taxon>Buchnereae</taxon>
        <taxon>Striga</taxon>
    </lineage>
</organism>
<dbReference type="Proteomes" id="UP000325081">
    <property type="component" value="Unassembled WGS sequence"/>
</dbReference>
<feature type="region of interest" description="Disordered" evidence="1">
    <location>
        <begin position="80"/>
        <end position="161"/>
    </location>
</feature>
<feature type="compositionally biased region" description="Basic and acidic residues" evidence="1">
    <location>
        <begin position="93"/>
        <end position="102"/>
    </location>
</feature>
<keyword evidence="3" id="KW-1185">Reference proteome</keyword>
<reference evidence="3" key="1">
    <citation type="journal article" date="2019" name="Curr. Biol.">
        <title>Genome Sequence of Striga asiatica Provides Insight into the Evolution of Plant Parasitism.</title>
        <authorList>
            <person name="Yoshida S."/>
            <person name="Kim S."/>
            <person name="Wafula E.K."/>
            <person name="Tanskanen J."/>
            <person name="Kim Y.M."/>
            <person name="Honaas L."/>
            <person name="Yang Z."/>
            <person name="Spallek T."/>
            <person name="Conn C.E."/>
            <person name="Ichihashi Y."/>
            <person name="Cheong K."/>
            <person name="Cui S."/>
            <person name="Der J.P."/>
            <person name="Gundlach H."/>
            <person name="Jiao Y."/>
            <person name="Hori C."/>
            <person name="Ishida J.K."/>
            <person name="Kasahara H."/>
            <person name="Kiba T."/>
            <person name="Kim M.S."/>
            <person name="Koo N."/>
            <person name="Laohavisit A."/>
            <person name="Lee Y.H."/>
            <person name="Lumba S."/>
            <person name="McCourt P."/>
            <person name="Mortimer J.C."/>
            <person name="Mutuku J.M."/>
            <person name="Nomura T."/>
            <person name="Sasaki-Sekimoto Y."/>
            <person name="Seto Y."/>
            <person name="Wang Y."/>
            <person name="Wakatake T."/>
            <person name="Sakakibara H."/>
            <person name="Demura T."/>
            <person name="Yamaguchi S."/>
            <person name="Yoneyama K."/>
            <person name="Manabe R.I."/>
            <person name="Nelson D.C."/>
            <person name="Schulman A.H."/>
            <person name="Timko M.P."/>
            <person name="dePamphilis C.W."/>
            <person name="Choi D."/>
            <person name="Shirasu K."/>
        </authorList>
    </citation>
    <scope>NUCLEOTIDE SEQUENCE [LARGE SCALE GENOMIC DNA]</scope>
    <source>
        <strain evidence="3">cv. UVA1</strain>
    </source>
</reference>
<comment type="caution">
    <text evidence="2">The sequence shown here is derived from an EMBL/GenBank/DDBJ whole genome shotgun (WGS) entry which is preliminary data.</text>
</comment>
<evidence type="ECO:0000313" key="2">
    <source>
        <dbReference type="EMBL" id="GER57285.1"/>
    </source>
</evidence>
<proteinExistence type="predicted"/>
<evidence type="ECO:0000256" key="1">
    <source>
        <dbReference type="SAM" id="MobiDB-lite"/>
    </source>
</evidence>
<sequence length="185" mass="19935">MHHILLPPREKIVNHDHVVPPGDQLIHQMAPDKTGAAGDDYPPPLPPNPHRNPPHPVRVPIVAPLSGKATGIDRHLTIPKIGQRIAAAGGDPRPSDRERRLDDEEGGADQHANEDEEEALLAEDIAEGSVEGPVRLERERERFGGKTEMGGVKNTGGGGGLVRWRVSTTSAVYSVHRSNSGSDDK</sequence>